<evidence type="ECO:0000313" key="1">
    <source>
        <dbReference type="EMBL" id="KAH8033196.1"/>
    </source>
</evidence>
<dbReference type="EMBL" id="JABSTU010000004">
    <property type="protein sequence ID" value="KAH8033196.1"/>
    <property type="molecule type" value="Genomic_DNA"/>
</dbReference>
<dbReference type="Proteomes" id="UP000821866">
    <property type="component" value="Chromosome 2"/>
</dbReference>
<name>A0A9J6EFX1_RHIMP</name>
<protein>
    <submittedName>
        <fullName evidence="1">Uncharacterized protein</fullName>
    </submittedName>
</protein>
<reference evidence="1" key="2">
    <citation type="submission" date="2021-09" db="EMBL/GenBank/DDBJ databases">
        <authorList>
            <person name="Jia N."/>
            <person name="Wang J."/>
            <person name="Shi W."/>
            <person name="Du L."/>
            <person name="Sun Y."/>
            <person name="Zhan W."/>
            <person name="Jiang J."/>
            <person name="Wang Q."/>
            <person name="Zhang B."/>
            <person name="Ji P."/>
            <person name="Sakyi L.B."/>
            <person name="Cui X."/>
            <person name="Yuan T."/>
            <person name="Jiang B."/>
            <person name="Yang W."/>
            <person name="Lam T.T.-Y."/>
            <person name="Chang Q."/>
            <person name="Ding S."/>
            <person name="Wang X."/>
            <person name="Zhu J."/>
            <person name="Ruan X."/>
            <person name="Zhao L."/>
            <person name="Wei J."/>
            <person name="Que T."/>
            <person name="Du C."/>
            <person name="Cheng J."/>
            <person name="Dai P."/>
            <person name="Han X."/>
            <person name="Huang E."/>
            <person name="Gao Y."/>
            <person name="Liu J."/>
            <person name="Shao H."/>
            <person name="Ye R."/>
            <person name="Li L."/>
            <person name="Wei W."/>
            <person name="Wang X."/>
            <person name="Wang C."/>
            <person name="Huo Q."/>
            <person name="Li W."/>
            <person name="Guo W."/>
            <person name="Chen H."/>
            <person name="Chen S."/>
            <person name="Zhou L."/>
            <person name="Zhou L."/>
            <person name="Ni X."/>
            <person name="Tian J."/>
            <person name="Zhou Y."/>
            <person name="Sheng Y."/>
            <person name="Liu T."/>
            <person name="Pan Y."/>
            <person name="Xia L."/>
            <person name="Li J."/>
            <person name="Zhao F."/>
            <person name="Cao W."/>
        </authorList>
    </citation>
    <scope>NUCLEOTIDE SEQUENCE</scope>
    <source>
        <strain evidence="1">Rmic-2018</strain>
        <tissue evidence="1">Larvae</tissue>
    </source>
</reference>
<gene>
    <name evidence="1" type="ORF">HPB51_008191</name>
</gene>
<dbReference type="AlphaFoldDB" id="A0A9J6EFX1"/>
<organism evidence="1 2">
    <name type="scientific">Rhipicephalus microplus</name>
    <name type="common">Cattle tick</name>
    <name type="synonym">Boophilus microplus</name>
    <dbReference type="NCBI Taxonomy" id="6941"/>
    <lineage>
        <taxon>Eukaryota</taxon>
        <taxon>Metazoa</taxon>
        <taxon>Ecdysozoa</taxon>
        <taxon>Arthropoda</taxon>
        <taxon>Chelicerata</taxon>
        <taxon>Arachnida</taxon>
        <taxon>Acari</taxon>
        <taxon>Parasitiformes</taxon>
        <taxon>Ixodida</taxon>
        <taxon>Ixodoidea</taxon>
        <taxon>Ixodidae</taxon>
        <taxon>Rhipicephalinae</taxon>
        <taxon>Rhipicephalus</taxon>
        <taxon>Boophilus</taxon>
    </lineage>
</organism>
<accession>A0A9J6EFX1</accession>
<proteinExistence type="predicted"/>
<evidence type="ECO:0000313" key="2">
    <source>
        <dbReference type="Proteomes" id="UP000821866"/>
    </source>
</evidence>
<reference evidence="1" key="1">
    <citation type="journal article" date="2020" name="Cell">
        <title>Large-Scale Comparative Analyses of Tick Genomes Elucidate Their Genetic Diversity and Vector Capacities.</title>
        <authorList>
            <consortium name="Tick Genome and Microbiome Consortium (TIGMIC)"/>
            <person name="Jia N."/>
            <person name="Wang J."/>
            <person name="Shi W."/>
            <person name="Du L."/>
            <person name="Sun Y."/>
            <person name="Zhan W."/>
            <person name="Jiang J.F."/>
            <person name="Wang Q."/>
            <person name="Zhang B."/>
            <person name="Ji P."/>
            <person name="Bell-Sakyi L."/>
            <person name="Cui X.M."/>
            <person name="Yuan T.T."/>
            <person name="Jiang B.G."/>
            <person name="Yang W.F."/>
            <person name="Lam T.T."/>
            <person name="Chang Q.C."/>
            <person name="Ding S.J."/>
            <person name="Wang X.J."/>
            <person name="Zhu J.G."/>
            <person name="Ruan X.D."/>
            <person name="Zhao L."/>
            <person name="Wei J.T."/>
            <person name="Ye R.Z."/>
            <person name="Que T.C."/>
            <person name="Du C.H."/>
            <person name="Zhou Y.H."/>
            <person name="Cheng J.X."/>
            <person name="Dai P.F."/>
            <person name="Guo W.B."/>
            <person name="Han X.H."/>
            <person name="Huang E.J."/>
            <person name="Li L.F."/>
            <person name="Wei W."/>
            <person name="Gao Y.C."/>
            <person name="Liu J.Z."/>
            <person name="Shao H.Z."/>
            <person name="Wang X."/>
            <person name="Wang C.C."/>
            <person name="Yang T.C."/>
            <person name="Huo Q.B."/>
            <person name="Li W."/>
            <person name="Chen H.Y."/>
            <person name="Chen S.E."/>
            <person name="Zhou L.G."/>
            <person name="Ni X.B."/>
            <person name="Tian J.H."/>
            <person name="Sheng Y."/>
            <person name="Liu T."/>
            <person name="Pan Y.S."/>
            <person name="Xia L.Y."/>
            <person name="Li J."/>
            <person name="Zhao F."/>
            <person name="Cao W.C."/>
        </authorList>
    </citation>
    <scope>NUCLEOTIDE SEQUENCE</scope>
    <source>
        <strain evidence="1">Rmic-2018</strain>
    </source>
</reference>
<comment type="caution">
    <text evidence="1">The sequence shown here is derived from an EMBL/GenBank/DDBJ whole genome shotgun (WGS) entry which is preliminary data.</text>
</comment>
<keyword evidence="2" id="KW-1185">Reference proteome</keyword>
<sequence length="229" mass="26450">MAVSRKRSFDVPTEHVDRSILLYCDPADRPYSHRHFHDEWKAADVHRKILRFHPIKYSNAWVLTLKTPEHKQEVLRLGALVVNGAYCSMKDASTPEHLITVHWVPISVTDLTPLQRVFEEYGRVIEVRRVIRQALGWDEYYHTSVKVLMSLGKGVTERDLPYELHMNGMTHLVVVPGRPPFCLKCRGRGHTFVHCHTPKCAACGRWGHKHHKARYGPVEGIEAVRMSSY</sequence>